<accession>A0AAN8UVT3</accession>
<dbReference type="SUPFAM" id="SSF46689">
    <property type="entry name" value="Homeodomain-like"/>
    <property type="match status" value="1"/>
</dbReference>
<dbReference type="InterPro" id="IPR015495">
    <property type="entry name" value="Myb_TF_plants"/>
</dbReference>
<name>A0AAN8UVT3_9MAGN</name>
<dbReference type="PROSITE" id="PS51294">
    <property type="entry name" value="HTH_MYB"/>
    <property type="match status" value="2"/>
</dbReference>
<feature type="domain" description="HTH myb-type" evidence="6">
    <location>
        <begin position="8"/>
        <end position="60"/>
    </location>
</feature>
<dbReference type="EMBL" id="JBAMMX010000022">
    <property type="protein sequence ID" value="KAK6918966.1"/>
    <property type="molecule type" value="Genomic_DNA"/>
</dbReference>
<feature type="domain" description="Myb-like" evidence="5">
    <location>
        <begin position="8"/>
        <end position="60"/>
    </location>
</feature>
<keyword evidence="2" id="KW-0677">Repeat</keyword>
<evidence type="ECO:0000256" key="2">
    <source>
        <dbReference type="ARBA" id="ARBA00022737"/>
    </source>
</evidence>
<dbReference type="PROSITE" id="PS50090">
    <property type="entry name" value="MYB_LIKE"/>
    <property type="match status" value="2"/>
</dbReference>
<reference evidence="7 8" key="1">
    <citation type="submission" date="2023-12" db="EMBL/GenBank/DDBJ databases">
        <title>A high-quality genome assembly for Dillenia turbinata (Dilleniales).</title>
        <authorList>
            <person name="Chanderbali A."/>
        </authorList>
    </citation>
    <scope>NUCLEOTIDE SEQUENCE [LARGE SCALE GENOMIC DNA]</scope>
    <source>
        <strain evidence="7">LSX21</strain>
        <tissue evidence="7">Leaf</tissue>
    </source>
</reference>
<dbReference type="FunFam" id="1.10.10.60:FF:000001">
    <property type="entry name" value="MYB-related transcription factor"/>
    <property type="match status" value="1"/>
</dbReference>
<dbReference type="GO" id="GO:0005634">
    <property type="term" value="C:nucleus"/>
    <property type="evidence" value="ECO:0007669"/>
    <property type="project" value="UniProtKB-SubCell"/>
</dbReference>
<keyword evidence="4" id="KW-0539">Nucleus</keyword>
<feature type="domain" description="Myb-like" evidence="5">
    <location>
        <begin position="61"/>
        <end position="111"/>
    </location>
</feature>
<protein>
    <submittedName>
        <fullName evidence="7">SANT/Myb domain</fullName>
    </submittedName>
</protein>
<evidence type="ECO:0000313" key="8">
    <source>
        <dbReference type="Proteomes" id="UP001370490"/>
    </source>
</evidence>
<dbReference type="PANTHER" id="PTHR10641">
    <property type="entry name" value="MYB FAMILY TRANSCRIPTION FACTOR"/>
    <property type="match status" value="1"/>
</dbReference>
<evidence type="ECO:0000256" key="1">
    <source>
        <dbReference type="ARBA" id="ARBA00004123"/>
    </source>
</evidence>
<evidence type="ECO:0000256" key="4">
    <source>
        <dbReference type="ARBA" id="ARBA00023242"/>
    </source>
</evidence>
<dbReference type="Gene3D" id="1.10.10.60">
    <property type="entry name" value="Homeodomain-like"/>
    <property type="match status" value="2"/>
</dbReference>
<feature type="domain" description="HTH myb-type" evidence="6">
    <location>
        <begin position="61"/>
        <end position="115"/>
    </location>
</feature>
<dbReference type="SMART" id="SM00717">
    <property type="entry name" value="SANT"/>
    <property type="match status" value="2"/>
</dbReference>
<comment type="caution">
    <text evidence="7">The sequence shown here is derived from an EMBL/GenBank/DDBJ whole genome shotgun (WGS) entry which is preliminary data.</text>
</comment>
<dbReference type="AlphaFoldDB" id="A0AAN8UVT3"/>
<keyword evidence="8" id="KW-1185">Reference proteome</keyword>
<dbReference type="PANTHER" id="PTHR10641:SF1355">
    <property type="entry name" value="MYB-RELATED PROTEIN MYB4-LIKE"/>
    <property type="match status" value="1"/>
</dbReference>
<comment type="subcellular location">
    <subcellularLocation>
        <location evidence="1">Nucleus</location>
    </subcellularLocation>
</comment>
<dbReference type="CDD" id="cd00167">
    <property type="entry name" value="SANT"/>
    <property type="match status" value="2"/>
</dbReference>
<evidence type="ECO:0000259" key="6">
    <source>
        <dbReference type="PROSITE" id="PS51294"/>
    </source>
</evidence>
<dbReference type="GO" id="GO:0003677">
    <property type="term" value="F:DNA binding"/>
    <property type="evidence" value="ECO:0007669"/>
    <property type="project" value="UniProtKB-KW"/>
</dbReference>
<evidence type="ECO:0000313" key="7">
    <source>
        <dbReference type="EMBL" id="KAK6918966.1"/>
    </source>
</evidence>
<dbReference type="InterPro" id="IPR017930">
    <property type="entry name" value="Myb_dom"/>
</dbReference>
<evidence type="ECO:0000256" key="3">
    <source>
        <dbReference type="ARBA" id="ARBA00023125"/>
    </source>
</evidence>
<organism evidence="7 8">
    <name type="scientific">Dillenia turbinata</name>
    <dbReference type="NCBI Taxonomy" id="194707"/>
    <lineage>
        <taxon>Eukaryota</taxon>
        <taxon>Viridiplantae</taxon>
        <taxon>Streptophyta</taxon>
        <taxon>Embryophyta</taxon>
        <taxon>Tracheophyta</taxon>
        <taxon>Spermatophyta</taxon>
        <taxon>Magnoliopsida</taxon>
        <taxon>eudicotyledons</taxon>
        <taxon>Gunneridae</taxon>
        <taxon>Pentapetalae</taxon>
        <taxon>Dilleniales</taxon>
        <taxon>Dilleniaceae</taxon>
        <taxon>Dillenia</taxon>
    </lineage>
</organism>
<dbReference type="InterPro" id="IPR009057">
    <property type="entry name" value="Homeodomain-like_sf"/>
</dbReference>
<sequence length="338" mass="38887">MVRTPCVKNGVRKGTWTKEEDEKLIAYVTQYDHVNWRQLPKYAGLARCGKSCRLRWLNYLRPNVKRGNYTPEEDEIIIKMHEEVGNKWSLISAKLPGRTDNEIKNHWHTHLKKRDGKRNPGKSQMMEERNKIPWWNSSLSDTNEFVMDAKAPQILESTLVSSALSTATEFSSTAEFSLVGADFVATSDFRFGIEDRSISTESIEIPHENFWVEPFWTDNSSNVQCDSSRNLMDFEFVPPYDQGVFRCSDPKENAGESKLKLSANLSAAQSWSVCEKSLRSHSSMVVYQNSRNTKNTKKSSTKCCHVKIWKLVLLLVCQYSKVSLLVPRFSFKEQSQSY</sequence>
<dbReference type="InterPro" id="IPR001005">
    <property type="entry name" value="SANT/Myb"/>
</dbReference>
<dbReference type="Proteomes" id="UP001370490">
    <property type="component" value="Unassembled WGS sequence"/>
</dbReference>
<gene>
    <name evidence="7" type="ORF">RJ641_017388</name>
</gene>
<evidence type="ECO:0000259" key="5">
    <source>
        <dbReference type="PROSITE" id="PS50090"/>
    </source>
</evidence>
<keyword evidence="3" id="KW-0238">DNA-binding</keyword>
<proteinExistence type="predicted"/>
<dbReference type="Pfam" id="PF00249">
    <property type="entry name" value="Myb_DNA-binding"/>
    <property type="match status" value="2"/>
</dbReference>